<dbReference type="SUPFAM" id="SSF55856">
    <property type="entry name" value="Cytochrome b5-like heme/steroid binding domain"/>
    <property type="match status" value="1"/>
</dbReference>
<dbReference type="Proteomes" id="UP001620645">
    <property type="component" value="Unassembled WGS sequence"/>
</dbReference>
<evidence type="ECO:0000256" key="4">
    <source>
        <dbReference type="ARBA" id="ARBA00038168"/>
    </source>
</evidence>
<keyword evidence="1" id="KW-0349">Heme</keyword>
<proteinExistence type="inferred from homology"/>
<dbReference type="Gene3D" id="3.10.120.10">
    <property type="entry name" value="Cytochrome b5-like heme/steroid binding domain"/>
    <property type="match status" value="1"/>
</dbReference>
<evidence type="ECO:0000313" key="7">
    <source>
        <dbReference type="Proteomes" id="UP001620645"/>
    </source>
</evidence>
<reference evidence="6 7" key="1">
    <citation type="submission" date="2024-10" db="EMBL/GenBank/DDBJ databases">
        <authorList>
            <person name="Kim D."/>
        </authorList>
    </citation>
    <scope>NUCLEOTIDE SEQUENCE [LARGE SCALE GENOMIC DNA]</scope>
    <source>
        <strain evidence="6">Taebaek</strain>
    </source>
</reference>
<comment type="caution">
    <text evidence="6">The sequence shown here is derived from an EMBL/GenBank/DDBJ whole genome shotgun (WGS) entry which is preliminary data.</text>
</comment>
<keyword evidence="3" id="KW-0408">Iron</keyword>
<evidence type="ECO:0000259" key="5">
    <source>
        <dbReference type="PROSITE" id="PS50255"/>
    </source>
</evidence>
<evidence type="ECO:0000313" key="6">
    <source>
        <dbReference type="EMBL" id="KAL3101989.1"/>
    </source>
</evidence>
<name>A0ABD2KGV1_HETSC</name>
<gene>
    <name evidence="6" type="ORF">niasHS_003398</name>
</gene>
<dbReference type="AlphaFoldDB" id="A0ABD2KGV1"/>
<dbReference type="PANTHER" id="PTHR19359">
    <property type="entry name" value="CYTOCHROME B5"/>
    <property type="match status" value="1"/>
</dbReference>
<evidence type="ECO:0000256" key="1">
    <source>
        <dbReference type="ARBA" id="ARBA00022617"/>
    </source>
</evidence>
<dbReference type="GO" id="GO:0046872">
    <property type="term" value="F:metal ion binding"/>
    <property type="evidence" value="ECO:0007669"/>
    <property type="project" value="UniProtKB-KW"/>
</dbReference>
<dbReference type="InterPro" id="IPR036400">
    <property type="entry name" value="Cyt_B5-like_heme/steroid_sf"/>
</dbReference>
<dbReference type="PANTHER" id="PTHR19359:SF95">
    <property type="entry name" value="CYTOCHROME B5 TYPE B"/>
    <property type="match status" value="1"/>
</dbReference>
<sequence>MAKVPTEKSFSLDEVRRHNRAEDIWLIKGGKVFDLTSYYKSHPGGGAMLKYAGKDVTFVLQNVPAHSFAMAFIEGKLRELNIGKLEGHNE</sequence>
<accession>A0ABD2KGV1</accession>
<dbReference type="InterPro" id="IPR001199">
    <property type="entry name" value="Cyt_B5-like_heme/steroid-bd"/>
</dbReference>
<feature type="domain" description="Cytochrome b5 heme-binding" evidence="5">
    <location>
        <begin position="7"/>
        <end position="86"/>
    </location>
</feature>
<evidence type="ECO:0000256" key="3">
    <source>
        <dbReference type="ARBA" id="ARBA00023004"/>
    </source>
</evidence>
<dbReference type="EMBL" id="JBICCN010000026">
    <property type="protein sequence ID" value="KAL3101989.1"/>
    <property type="molecule type" value="Genomic_DNA"/>
</dbReference>
<dbReference type="PROSITE" id="PS50255">
    <property type="entry name" value="CYTOCHROME_B5_2"/>
    <property type="match status" value="1"/>
</dbReference>
<protein>
    <recommendedName>
        <fullName evidence="5">Cytochrome b5 heme-binding domain-containing protein</fullName>
    </recommendedName>
</protein>
<organism evidence="6 7">
    <name type="scientific">Heterodera schachtii</name>
    <name type="common">Sugarbeet cyst nematode worm</name>
    <name type="synonym">Tylenchus schachtii</name>
    <dbReference type="NCBI Taxonomy" id="97005"/>
    <lineage>
        <taxon>Eukaryota</taxon>
        <taxon>Metazoa</taxon>
        <taxon>Ecdysozoa</taxon>
        <taxon>Nematoda</taxon>
        <taxon>Chromadorea</taxon>
        <taxon>Rhabditida</taxon>
        <taxon>Tylenchina</taxon>
        <taxon>Tylenchomorpha</taxon>
        <taxon>Tylenchoidea</taxon>
        <taxon>Heteroderidae</taxon>
        <taxon>Heteroderinae</taxon>
        <taxon>Heterodera</taxon>
    </lineage>
</organism>
<dbReference type="InterPro" id="IPR050668">
    <property type="entry name" value="Cytochrome_b5"/>
</dbReference>
<dbReference type="Pfam" id="PF00173">
    <property type="entry name" value="Cyt-b5"/>
    <property type="match status" value="1"/>
</dbReference>
<comment type="similarity">
    <text evidence="4">Belongs to the cytochrome b5 family.</text>
</comment>
<keyword evidence="2" id="KW-0479">Metal-binding</keyword>
<keyword evidence="7" id="KW-1185">Reference proteome</keyword>
<evidence type="ECO:0000256" key="2">
    <source>
        <dbReference type="ARBA" id="ARBA00022723"/>
    </source>
</evidence>
<dbReference type="SMART" id="SM01117">
    <property type="entry name" value="Cyt-b5"/>
    <property type="match status" value="1"/>
</dbReference>